<evidence type="ECO:0000256" key="6">
    <source>
        <dbReference type="ARBA" id="ARBA00022598"/>
    </source>
</evidence>
<protein>
    <recommendedName>
        <fullName evidence="11 14">Serine--tRNA ligase</fullName>
        <ecNumber evidence="4 14">6.1.1.11</ecNumber>
    </recommendedName>
</protein>
<evidence type="ECO:0000313" key="17">
    <source>
        <dbReference type="EMBL" id="MBD1398386.1"/>
    </source>
</evidence>
<comment type="similarity">
    <text evidence="3">Belongs to the class-II aminoacyl-tRNA synthetase family. Type-1 seryl-tRNA synthetase subfamily.</text>
</comment>
<evidence type="ECO:0000259" key="16">
    <source>
        <dbReference type="PROSITE" id="PS50862"/>
    </source>
</evidence>
<evidence type="ECO:0000256" key="3">
    <source>
        <dbReference type="ARBA" id="ARBA00010728"/>
    </source>
</evidence>
<organism evidence="17 18">
    <name type="scientific">Pontibacter aquaedesilientis</name>
    <dbReference type="NCBI Taxonomy" id="2766980"/>
    <lineage>
        <taxon>Bacteria</taxon>
        <taxon>Pseudomonadati</taxon>
        <taxon>Bacteroidota</taxon>
        <taxon>Cytophagia</taxon>
        <taxon>Cytophagales</taxon>
        <taxon>Hymenobacteraceae</taxon>
        <taxon>Pontibacter</taxon>
    </lineage>
</organism>
<reference evidence="17 18" key="1">
    <citation type="submission" date="2020-09" db="EMBL/GenBank/DDBJ databases">
        <title>Genome sequencing and assembly of Pontibacter sp.</title>
        <authorList>
            <person name="Chhetri G."/>
        </authorList>
    </citation>
    <scope>NUCLEOTIDE SEQUENCE [LARGE SCALE GENOMIC DNA]</scope>
    <source>
        <strain evidence="17 18">JH31</strain>
    </source>
</reference>
<comment type="pathway">
    <text evidence="2">Aminoacyl-tRNA biosynthesis; selenocysteinyl-tRNA(Sec) biosynthesis; L-seryl-tRNA(Sec) from L-serine and tRNA(Sec): step 1/1.</text>
</comment>
<evidence type="ECO:0000256" key="14">
    <source>
        <dbReference type="NCBIfam" id="TIGR00414"/>
    </source>
</evidence>
<proteinExistence type="inferred from homology"/>
<dbReference type="CDD" id="cd00770">
    <property type="entry name" value="SerRS_core"/>
    <property type="match status" value="1"/>
</dbReference>
<dbReference type="Pfam" id="PF02403">
    <property type="entry name" value="Seryl_tRNA_N"/>
    <property type="match status" value="1"/>
</dbReference>
<dbReference type="InterPro" id="IPR002317">
    <property type="entry name" value="Ser-tRNA-ligase_type_1"/>
</dbReference>
<keyword evidence="18" id="KW-1185">Reference proteome</keyword>
<dbReference type="SUPFAM" id="SSF55681">
    <property type="entry name" value="Class II aaRS and biotin synthetases"/>
    <property type="match status" value="1"/>
</dbReference>
<evidence type="ECO:0000256" key="12">
    <source>
        <dbReference type="ARBA" id="ARBA00047929"/>
    </source>
</evidence>
<evidence type="ECO:0000256" key="1">
    <source>
        <dbReference type="ARBA" id="ARBA00004496"/>
    </source>
</evidence>
<evidence type="ECO:0000256" key="9">
    <source>
        <dbReference type="ARBA" id="ARBA00022917"/>
    </source>
</evidence>
<keyword evidence="6 17" id="KW-0436">Ligase</keyword>
<feature type="domain" description="Aminoacyl-transfer RNA synthetases class-II family profile" evidence="16">
    <location>
        <begin position="176"/>
        <end position="416"/>
    </location>
</feature>
<dbReference type="InterPro" id="IPR015866">
    <property type="entry name" value="Ser-tRNA-synth_1_N"/>
</dbReference>
<keyword evidence="15" id="KW-0175">Coiled coil</keyword>
<dbReference type="NCBIfam" id="TIGR00414">
    <property type="entry name" value="serS"/>
    <property type="match status" value="1"/>
</dbReference>
<dbReference type="PANTHER" id="PTHR43697:SF1">
    <property type="entry name" value="SERINE--TRNA LIGASE"/>
    <property type="match status" value="1"/>
</dbReference>
<dbReference type="InterPro" id="IPR045864">
    <property type="entry name" value="aa-tRNA-synth_II/BPL/LPL"/>
</dbReference>
<dbReference type="RefSeq" id="WP_191184524.1">
    <property type="nucleotide sequence ID" value="NZ_JACXAJ010000008.1"/>
</dbReference>
<keyword evidence="5" id="KW-0963">Cytoplasm</keyword>
<dbReference type="Proteomes" id="UP000625551">
    <property type="component" value="Unassembled WGS sequence"/>
</dbReference>
<comment type="subcellular location">
    <subcellularLocation>
        <location evidence="1">Cytoplasm</location>
    </subcellularLocation>
</comment>
<dbReference type="InterPro" id="IPR006195">
    <property type="entry name" value="aa-tRNA-synth_II"/>
</dbReference>
<evidence type="ECO:0000313" key="18">
    <source>
        <dbReference type="Proteomes" id="UP000625551"/>
    </source>
</evidence>
<keyword evidence="10" id="KW-0030">Aminoacyl-tRNA synthetase</keyword>
<dbReference type="Pfam" id="PF00587">
    <property type="entry name" value="tRNA-synt_2b"/>
    <property type="match status" value="1"/>
</dbReference>
<dbReference type="GO" id="GO:0004828">
    <property type="term" value="F:serine-tRNA ligase activity"/>
    <property type="evidence" value="ECO:0007669"/>
    <property type="project" value="UniProtKB-EC"/>
</dbReference>
<comment type="caution">
    <text evidence="17">The sequence shown here is derived from an EMBL/GenBank/DDBJ whole genome shotgun (WGS) entry which is preliminary data.</text>
</comment>
<evidence type="ECO:0000256" key="2">
    <source>
        <dbReference type="ARBA" id="ARBA00005045"/>
    </source>
</evidence>
<dbReference type="SUPFAM" id="SSF46589">
    <property type="entry name" value="tRNA-binding arm"/>
    <property type="match status" value="1"/>
</dbReference>
<dbReference type="PANTHER" id="PTHR43697">
    <property type="entry name" value="SERYL-TRNA SYNTHETASE"/>
    <property type="match status" value="1"/>
</dbReference>
<evidence type="ECO:0000256" key="15">
    <source>
        <dbReference type="SAM" id="Coils"/>
    </source>
</evidence>
<evidence type="ECO:0000256" key="5">
    <source>
        <dbReference type="ARBA" id="ARBA00022490"/>
    </source>
</evidence>
<gene>
    <name evidence="17" type="primary">serS</name>
    <name evidence="17" type="ORF">H9Q13_14540</name>
</gene>
<dbReference type="InterPro" id="IPR002314">
    <property type="entry name" value="aa-tRNA-synt_IIb"/>
</dbReference>
<evidence type="ECO:0000256" key="8">
    <source>
        <dbReference type="ARBA" id="ARBA00022840"/>
    </source>
</evidence>
<dbReference type="InterPro" id="IPR033729">
    <property type="entry name" value="SerRS_core"/>
</dbReference>
<accession>A0ABR7XKA9</accession>
<evidence type="ECO:0000256" key="11">
    <source>
        <dbReference type="ARBA" id="ARBA00039158"/>
    </source>
</evidence>
<dbReference type="PRINTS" id="PR00981">
    <property type="entry name" value="TRNASYNTHSER"/>
</dbReference>
<keyword evidence="9" id="KW-0648">Protein biosynthesis</keyword>
<dbReference type="InterPro" id="IPR010978">
    <property type="entry name" value="tRNA-bd_arm"/>
</dbReference>
<dbReference type="Gene3D" id="1.10.287.40">
    <property type="entry name" value="Serine-tRNA synthetase, tRNA binding domain"/>
    <property type="match status" value="1"/>
</dbReference>
<dbReference type="PIRSF" id="PIRSF001529">
    <property type="entry name" value="Ser-tRNA-synth_IIa"/>
    <property type="match status" value="1"/>
</dbReference>
<dbReference type="PROSITE" id="PS50862">
    <property type="entry name" value="AA_TRNA_LIGASE_II"/>
    <property type="match status" value="1"/>
</dbReference>
<dbReference type="InterPro" id="IPR042103">
    <property type="entry name" value="SerRS_1_N_sf"/>
</dbReference>
<dbReference type="EMBL" id="JACXAJ010000008">
    <property type="protein sequence ID" value="MBD1398386.1"/>
    <property type="molecule type" value="Genomic_DNA"/>
</dbReference>
<comment type="catalytic activity">
    <reaction evidence="13">
        <text>tRNA(Ser) + L-serine + ATP = L-seryl-tRNA(Ser) + AMP + diphosphate + H(+)</text>
        <dbReference type="Rhea" id="RHEA:12292"/>
        <dbReference type="Rhea" id="RHEA-COMP:9669"/>
        <dbReference type="Rhea" id="RHEA-COMP:9703"/>
        <dbReference type="ChEBI" id="CHEBI:15378"/>
        <dbReference type="ChEBI" id="CHEBI:30616"/>
        <dbReference type="ChEBI" id="CHEBI:33019"/>
        <dbReference type="ChEBI" id="CHEBI:33384"/>
        <dbReference type="ChEBI" id="CHEBI:78442"/>
        <dbReference type="ChEBI" id="CHEBI:78533"/>
        <dbReference type="ChEBI" id="CHEBI:456215"/>
        <dbReference type="EC" id="6.1.1.11"/>
    </reaction>
</comment>
<keyword evidence="7" id="KW-0547">Nucleotide-binding</keyword>
<dbReference type="EC" id="6.1.1.11" evidence="4 14"/>
<keyword evidence="8" id="KW-0067">ATP-binding</keyword>
<evidence type="ECO:0000256" key="7">
    <source>
        <dbReference type="ARBA" id="ARBA00022741"/>
    </source>
</evidence>
<dbReference type="Gene3D" id="3.30.930.10">
    <property type="entry name" value="Bira Bifunctional Protein, Domain 2"/>
    <property type="match status" value="1"/>
</dbReference>
<feature type="coiled-coil region" evidence="15">
    <location>
        <begin position="33"/>
        <end position="100"/>
    </location>
</feature>
<evidence type="ECO:0000256" key="13">
    <source>
        <dbReference type="ARBA" id="ARBA00048823"/>
    </source>
</evidence>
<evidence type="ECO:0000256" key="4">
    <source>
        <dbReference type="ARBA" id="ARBA00012840"/>
    </source>
</evidence>
<evidence type="ECO:0000256" key="10">
    <source>
        <dbReference type="ARBA" id="ARBA00023146"/>
    </source>
</evidence>
<sequence length="424" mass="47603">MLQLNVLREQTDLVVAGLNKKNYKNAAQEVAALVELDQQRRQVQSTHDELQARANTISKEIGILMKSGDREKAEAYKAETSELKQQTKSLADQLSAIEEQIQQALYKLPNLPHTSVPEGRTAEDNEVVLQHGEIPTLHEGAQPHWELIQKYDIIDFELGNKISGAGFPVYKKQGARLQRALINFFLDEAIKAGYMEVQPPILVNEASGYGTGQLPDKDGQMYHATEDNLYLIPTAEVPITNIYRDVIVPVEQLPIKNAGHTPCFRREAGSWGADVRGLNRLHQFDKVEIVQITLPEKSYEALEQMSSYIQGLLQKLELPYRVLRLCGGDMSFTSALTYDMEVYSTAQGRWLEVSSASNFETYQANRLKLRYKTESGKTQLLHTLNGSALALPRIVAAILENNQTPDGINMPKVLHPYLGFEKIS</sequence>
<comment type="catalytic activity">
    <reaction evidence="12">
        <text>tRNA(Sec) + L-serine + ATP = L-seryl-tRNA(Sec) + AMP + diphosphate + H(+)</text>
        <dbReference type="Rhea" id="RHEA:42580"/>
        <dbReference type="Rhea" id="RHEA-COMP:9742"/>
        <dbReference type="Rhea" id="RHEA-COMP:10128"/>
        <dbReference type="ChEBI" id="CHEBI:15378"/>
        <dbReference type="ChEBI" id="CHEBI:30616"/>
        <dbReference type="ChEBI" id="CHEBI:33019"/>
        <dbReference type="ChEBI" id="CHEBI:33384"/>
        <dbReference type="ChEBI" id="CHEBI:78442"/>
        <dbReference type="ChEBI" id="CHEBI:78533"/>
        <dbReference type="ChEBI" id="CHEBI:456215"/>
        <dbReference type="EC" id="6.1.1.11"/>
    </reaction>
</comment>
<name>A0ABR7XKA9_9BACT</name>